<dbReference type="Proteomes" id="UP001374579">
    <property type="component" value="Unassembled WGS sequence"/>
</dbReference>
<name>A0AAN9BFY1_9CAEN</name>
<accession>A0AAN9BFY1</accession>
<feature type="region of interest" description="Disordered" evidence="1">
    <location>
        <begin position="144"/>
        <end position="168"/>
    </location>
</feature>
<evidence type="ECO:0000256" key="1">
    <source>
        <dbReference type="SAM" id="MobiDB-lite"/>
    </source>
</evidence>
<feature type="compositionally biased region" description="Polar residues" evidence="1">
    <location>
        <begin position="29"/>
        <end position="55"/>
    </location>
</feature>
<comment type="caution">
    <text evidence="2">The sequence shown here is derived from an EMBL/GenBank/DDBJ whole genome shotgun (WGS) entry which is preliminary data.</text>
</comment>
<sequence>MSDPDATKSHTTRSRKRSRPEEHDHVTDSLKTQHPTNSLPTAMDTTQGVLDTTLNAGGEMPVTEDRPTAAEEEEEKSCGGPGTKDGSDNSNTEDEGSDWEGPVDVELEESPLDLKEQPDSTSSKASWTTVKALTAWTMIRPKRPWTQMAGHQGQTVTLRKLREKSKLY</sequence>
<feature type="compositionally biased region" description="Basic and acidic residues" evidence="1">
    <location>
        <begin position="19"/>
        <end position="28"/>
    </location>
</feature>
<evidence type="ECO:0000313" key="3">
    <source>
        <dbReference type="Proteomes" id="UP001374579"/>
    </source>
</evidence>
<dbReference type="EMBL" id="JBAMIC010000008">
    <property type="protein sequence ID" value="KAK7104797.1"/>
    <property type="molecule type" value="Genomic_DNA"/>
</dbReference>
<proteinExistence type="predicted"/>
<reference evidence="2 3" key="1">
    <citation type="submission" date="2024-02" db="EMBL/GenBank/DDBJ databases">
        <title>Chromosome-scale genome assembly of the rough periwinkle Littorina saxatilis.</title>
        <authorList>
            <person name="De Jode A."/>
            <person name="Faria R."/>
            <person name="Formenti G."/>
            <person name="Sims Y."/>
            <person name="Smith T.P."/>
            <person name="Tracey A."/>
            <person name="Wood J.M.D."/>
            <person name="Zagrodzka Z.B."/>
            <person name="Johannesson K."/>
            <person name="Butlin R.K."/>
            <person name="Leder E.H."/>
        </authorList>
    </citation>
    <scope>NUCLEOTIDE SEQUENCE [LARGE SCALE GENOMIC DNA]</scope>
    <source>
        <strain evidence="2">Snail1</strain>
        <tissue evidence="2">Muscle</tissue>
    </source>
</reference>
<gene>
    <name evidence="2" type="ORF">V1264_019456</name>
</gene>
<organism evidence="2 3">
    <name type="scientific">Littorina saxatilis</name>
    <dbReference type="NCBI Taxonomy" id="31220"/>
    <lineage>
        <taxon>Eukaryota</taxon>
        <taxon>Metazoa</taxon>
        <taxon>Spiralia</taxon>
        <taxon>Lophotrochozoa</taxon>
        <taxon>Mollusca</taxon>
        <taxon>Gastropoda</taxon>
        <taxon>Caenogastropoda</taxon>
        <taxon>Littorinimorpha</taxon>
        <taxon>Littorinoidea</taxon>
        <taxon>Littorinidae</taxon>
        <taxon>Littorina</taxon>
    </lineage>
</organism>
<feature type="region of interest" description="Disordered" evidence="1">
    <location>
        <begin position="1"/>
        <end position="127"/>
    </location>
</feature>
<dbReference type="AlphaFoldDB" id="A0AAN9BFY1"/>
<feature type="compositionally biased region" description="Acidic residues" evidence="1">
    <location>
        <begin position="91"/>
        <end position="111"/>
    </location>
</feature>
<evidence type="ECO:0000313" key="2">
    <source>
        <dbReference type="EMBL" id="KAK7104797.1"/>
    </source>
</evidence>
<protein>
    <submittedName>
        <fullName evidence="2">Uncharacterized protein</fullName>
    </submittedName>
</protein>
<keyword evidence="3" id="KW-1185">Reference proteome</keyword>
<feature type="compositionally biased region" description="Basic residues" evidence="1">
    <location>
        <begin position="159"/>
        <end position="168"/>
    </location>
</feature>